<evidence type="ECO:0000259" key="5">
    <source>
        <dbReference type="PROSITE" id="PS50127"/>
    </source>
</evidence>
<protein>
    <submittedName>
        <fullName evidence="6">NEDD8-conjugating enzyme Ubc12</fullName>
    </submittedName>
</protein>
<evidence type="ECO:0000256" key="2">
    <source>
        <dbReference type="ARBA" id="ARBA00022786"/>
    </source>
</evidence>
<keyword evidence="7" id="KW-1185">Reference proteome</keyword>
<dbReference type="Proteomes" id="UP001470230">
    <property type="component" value="Unassembled WGS sequence"/>
</dbReference>
<dbReference type="CDD" id="cd23794">
    <property type="entry name" value="UBCc_UBE2F_UBE2M"/>
    <property type="match status" value="1"/>
</dbReference>
<evidence type="ECO:0000256" key="1">
    <source>
        <dbReference type="ARBA" id="ARBA00022679"/>
    </source>
</evidence>
<proteinExistence type="inferred from homology"/>
<organism evidence="6 7">
    <name type="scientific">Tritrichomonas musculus</name>
    <dbReference type="NCBI Taxonomy" id="1915356"/>
    <lineage>
        <taxon>Eukaryota</taxon>
        <taxon>Metamonada</taxon>
        <taxon>Parabasalia</taxon>
        <taxon>Tritrichomonadida</taxon>
        <taxon>Tritrichomonadidae</taxon>
        <taxon>Tritrichomonas</taxon>
    </lineage>
</organism>
<dbReference type="InterPro" id="IPR000608">
    <property type="entry name" value="UBC"/>
</dbReference>
<keyword evidence="4" id="KW-0547">Nucleotide-binding</keyword>
<dbReference type="SUPFAM" id="SSF54495">
    <property type="entry name" value="UBC-like"/>
    <property type="match status" value="1"/>
</dbReference>
<evidence type="ECO:0000256" key="3">
    <source>
        <dbReference type="PROSITE-ProRule" id="PRU10133"/>
    </source>
</evidence>
<dbReference type="Gene3D" id="3.10.110.10">
    <property type="entry name" value="Ubiquitin Conjugating Enzyme"/>
    <property type="match status" value="1"/>
</dbReference>
<accession>A0ABR2IE78</accession>
<sequence length="158" mass="18717">MTEKKKVHRPDCLGRLQKDLEDLDYMKDECQVFFPDPDNIQHFIIRIKIFQGIYRNHKFDFSFDIPDDWPIAKPTVKILTKCWHPNLTLEGDVCLNILRKNYLPTLTLQSFVSSLQFLFNEPNYTDPLNQEAANQFGQAFSSFKLKAEEYMEKYCPKD</sequence>
<keyword evidence="4" id="KW-0067">ATP-binding</keyword>
<comment type="caution">
    <text evidence="6">The sequence shown here is derived from an EMBL/GenBank/DDBJ whole genome shotgun (WGS) entry which is preliminary data.</text>
</comment>
<dbReference type="PROSITE" id="PS00183">
    <property type="entry name" value="UBC_1"/>
    <property type="match status" value="1"/>
</dbReference>
<evidence type="ECO:0000313" key="6">
    <source>
        <dbReference type="EMBL" id="KAK8861112.1"/>
    </source>
</evidence>
<evidence type="ECO:0000313" key="7">
    <source>
        <dbReference type="Proteomes" id="UP001470230"/>
    </source>
</evidence>
<name>A0ABR2IE78_9EUKA</name>
<dbReference type="PANTHER" id="PTHR24067">
    <property type="entry name" value="UBIQUITIN-CONJUGATING ENZYME E2"/>
    <property type="match status" value="1"/>
</dbReference>
<dbReference type="InterPro" id="IPR016135">
    <property type="entry name" value="UBQ-conjugating_enzyme/RWD"/>
</dbReference>
<dbReference type="EMBL" id="JAPFFF010000018">
    <property type="protein sequence ID" value="KAK8861112.1"/>
    <property type="molecule type" value="Genomic_DNA"/>
</dbReference>
<dbReference type="InterPro" id="IPR050113">
    <property type="entry name" value="Ub_conjugating_enzyme"/>
</dbReference>
<dbReference type="SMART" id="SM00212">
    <property type="entry name" value="UBCc"/>
    <property type="match status" value="1"/>
</dbReference>
<gene>
    <name evidence="6" type="ORF">M9Y10_012807</name>
</gene>
<reference evidence="6 7" key="1">
    <citation type="submission" date="2024-04" db="EMBL/GenBank/DDBJ databases">
        <title>Tritrichomonas musculus Genome.</title>
        <authorList>
            <person name="Alves-Ferreira E."/>
            <person name="Grigg M."/>
            <person name="Lorenzi H."/>
            <person name="Galac M."/>
        </authorList>
    </citation>
    <scope>NUCLEOTIDE SEQUENCE [LARGE SCALE GENOMIC DNA]</scope>
    <source>
        <strain evidence="6 7">EAF2021</strain>
    </source>
</reference>
<keyword evidence="2 4" id="KW-0833">Ubl conjugation pathway</keyword>
<comment type="similarity">
    <text evidence="4">Belongs to the ubiquitin-conjugating enzyme family.</text>
</comment>
<dbReference type="Pfam" id="PF00179">
    <property type="entry name" value="UQ_con"/>
    <property type="match status" value="1"/>
</dbReference>
<dbReference type="InterPro" id="IPR023313">
    <property type="entry name" value="UBQ-conjugating_AS"/>
</dbReference>
<feature type="domain" description="UBC core" evidence="5">
    <location>
        <begin position="11"/>
        <end position="156"/>
    </location>
</feature>
<evidence type="ECO:0000256" key="4">
    <source>
        <dbReference type="RuleBase" id="RU362109"/>
    </source>
</evidence>
<feature type="active site" description="Glycyl thioester intermediate" evidence="3">
    <location>
        <position position="94"/>
    </location>
</feature>
<keyword evidence="1" id="KW-0808">Transferase</keyword>
<dbReference type="PROSITE" id="PS50127">
    <property type="entry name" value="UBC_2"/>
    <property type="match status" value="1"/>
</dbReference>